<keyword evidence="4" id="KW-0472">Membrane</keyword>
<dbReference type="Gene3D" id="2.130.10.10">
    <property type="entry name" value="YVTN repeat-like/Quinoprotein amine dehydrogenase"/>
    <property type="match status" value="3"/>
</dbReference>
<feature type="transmembrane region" description="Helical" evidence="4">
    <location>
        <begin position="778"/>
        <end position="798"/>
    </location>
</feature>
<dbReference type="InterPro" id="IPR003661">
    <property type="entry name" value="HisK_dim/P_dom"/>
</dbReference>
<keyword evidence="4" id="KW-1133">Transmembrane helix</keyword>
<feature type="domain" description="Histidine kinase" evidence="5">
    <location>
        <begin position="859"/>
        <end position="1077"/>
    </location>
</feature>
<name>A0A934S4V9_9BACT</name>
<evidence type="ECO:0000256" key="3">
    <source>
        <dbReference type="ARBA" id="ARBA00022553"/>
    </source>
</evidence>
<sequence length="1091" mass="123872">MLILSSCASQLFAQIPFSHLETEVGMRVVRAFHRDSQGYLWIGSAGGAIGLLRYDGNTFRQYQHDPERDDSLSGNSITDIHEDSNGQLWVTTENGVNRYNRKYDSFTRYQHTENDPHSIGSNIVQQLLEEPNGRLWVRTRQSLNRYDSEEDRFDRFTLPRTQDLSTSAIVDRKGRFWVLSGGDNIFQFYPEEGRFEKSEIFTGLRSSRKKLHMDKSGGLWITDANPLNPGLYQFLPDRLSVRPFDLALDRSGGDRNAANDLLEYPEGQLLISSRGGLVLFDKESELVRHQDFDRNRKHGLSSNTLFALYEDPQGILWLGNDRSGVDVFYPSIGLIENYGDDSIFPKRSLSSSEINCIFEDREDRILIGLRGGGMSILDPNTKEILNLNHDPMDPDSLPRQQIRGIDQSSDGRIWMVTRGAGIFVFDEVDGRYQRDLVAAEKLTRYGPGQIWDIEIDRKERIWIYARGGTRELHLLSKDLELIGKFALGGVEGEVYITESSLGEILLTAEDGIYRYDETSNSVSRFLETRGVATAVAFEEESETYYVGTRDHGLFSFDRSGRRIGSYGKSEGLPSRWIDSIQAMGENSIWVSTSEGLCHFFPNERKGINYFKTDGFQGDRYAQNVSLETRKGWLYFGGFDGLSGFDPKKLSAGETPPTVTIDSIALFGTPLDHRDPEPLIDRHPQALEELILNWKQNQLSFSFSGIDLINPRKNRYAYRLEGVDEKWIHAGAYHRVASYGNLSPGSYVFRVKASNGHGVWNEEGASLAIEITPPFWQRYWFYALVGLMACASAYAFIFIRERRLRADRARLAAVVREKTKELMDHREQLEMIVENRTKELIVARDHAEESDRLKSQFLANLSHEIRTPLNAITGFTSLISAGGFEEKDRDLYSRLVLENSNSLLTLIDDILDFSLIEANQLKIKSDAFSLNEFMDNAYSSFALREENREIEHRLDNALRDEELILRGDRSRIKQVIDNLMTNAYKFTEEGFVSLSVSRNSDTIEFRVADSGPGIPEKELDLVFETFVKRQVDDLAARRGVGLGLAICKQLSQLMGGDLSVESQVGKGSTFILKLPLQLVERSEEVDGIPQGH</sequence>
<dbReference type="Pfam" id="PF07495">
    <property type="entry name" value="Y_Y_Y"/>
    <property type="match status" value="1"/>
</dbReference>
<dbReference type="InterPro" id="IPR036097">
    <property type="entry name" value="HisK_dim/P_sf"/>
</dbReference>
<evidence type="ECO:0000313" key="6">
    <source>
        <dbReference type="EMBL" id="MBK1879033.1"/>
    </source>
</evidence>
<dbReference type="Pfam" id="PF00512">
    <property type="entry name" value="HisKA"/>
    <property type="match status" value="1"/>
</dbReference>
<evidence type="ECO:0000259" key="5">
    <source>
        <dbReference type="PROSITE" id="PS50109"/>
    </source>
</evidence>
<dbReference type="Pfam" id="PF07494">
    <property type="entry name" value="Reg_prop"/>
    <property type="match status" value="2"/>
</dbReference>
<evidence type="ECO:0000256" key="4">
    <source>
        <dbReference type="SAM" id="Phobius"/>
    </source>
</evidence>
<dbReference type="InterPro" id="IPR005467">
    <property type="entry name" value="His_kinase_dom"/>
</dbReference>
<dbReference type="Gene3D" id="2.60.40.10">
    <property type="entry name" value="Immunoglobulins"/>
    <property type="match status" value="1"/>
</dbReference>
<dbReference type="Gene3D" id="1.10.287.130">
    <property type="match status" value="1"/>
</dbReference>
<dbReference type="CDD" id="cd16922">
    <property type="entry name" value="HATPase_EvgS-ArcB-TorS-like"/>
    <property type="match status" value="1"/>
</dbReference>
<dbReference type="PROSITE" id="PS50109">
    <property type="entry name" value="HIS_KIN"/>
    <property type="match status" value="1"/>
</dbReference>
<dbReference type="Proteomes" id="UP000617628">
    <property type="component" value="Unassembled WGS sequence"/>
</dbReference>
<organism evidence="6 7">
    <name type="scientific">Pelagicoccus mobilis</name>
    <dbReference type="NCBI Taxonomy" id="415221"/>
    <lineage>
        <taxon>Bacteria</taxon>
        <taxon>Pseudomonadati</taxon>
        <taxon>Verrucomicrobiota</taxon>
        <taxon>Opitutia</taxon>
        <taxon>Puniceicoccales</taxon>
        <taxon>Pelagicoccaceae</taxon>
        <taxon>Pelagicoccus</taxon>
    </lineage>
</organism>
<dbReference type="EC" id="2.7.13.3" evidence="2"/>
<dbReference type="PANTHER" id="PTHR43547">
    <property type="entry name" value="TWO-COMPONENT HISTIDINE KINASE"/>
    <property type="match status" value="1"/>
</dbReference>
<dbReference type="Pfam" id="PF02518">
    <property type="entry name" value="HATPase_c"/>
    <property type="match status" value="1"/>
</dbReference>
<evidence type="ECO:0000256" key="1">
    <source>
        <dbReference type="ARBA" id="ARBA00000085"/>
    </source>
</evidence>
<dbReference type="EMBL" id="JAENIL010000039">
    <property type="protein sequence ID" value="MBK1879033.1"/>
    <property type="molecule type" value="Genomic_DNA"/>
</dbReference>
<evidence type="ECO:0000256" key="2">
    <source>
        <dbReference type="ARBA" id="ARBA00012438"/>
    </source>
</evidence>
<dbReference type="GO" id="GO:0000155">
    <property type="term" value="F:phosphorelay sensor kinase activity"/>
    <property type="evidence" value="ECO:0007669"/>
    <property type="project" value="InterPro"/>
</dbReference>
<dbReference type="CDD" id="cd00082">
    <property type="entry name" value="HisKA"/>
    <property type="match status" value="1"/>
</dbReference>
<dbReference type="SMART" id="SM00388">
    <property type="entry name" value="HisKA"/>
    <property type="match status" value="1"/>
</dbReference>
<accession>A0A934S4V9</accession>
<keyword evidence="4" id="KW-0812">Transmembrane</keyword>
<dbReference type="Gene3D" id="3.30.565.10">
    <property type="entry name" value="Histidine kinase-like ATPase, C-terminal domain"/>
    <property type="match status" value="1"/>
</dbReference>
<dbReference type="SUPFAM" id="SSF101898">
    <property type="entry name" value="NHL repeat"/>
    <property type="match status" value="1"/>
</dbReference>
<dbReference type="InterPro" id="IPR011110">
    <property type="entry name" value="Reg_prop"/>
</dbReference>
<evidence type="ECO:0000313" key="7">
    <source>
        <dbReference type="Proteomes" id="UP000617628"/>
    </source>
</evidence>
<dbReference type="InterPro" id="IPR003594">
    <property type="entry name" value="HATPase_dom"/>
</dbReference>
<dbReference type="PRINTS" id="PR00344">
    <property type="entry name" value="BCTRLSENSOR"/>
</dbReference>
<dbReference type="SUPFAM" id="SSF55874">
    <property type="entry name" value="ATPase domain of HSP90 chaperone/DNA topoisomerase II/histidine kinase"/>
    <property type="match status" value="1"/>
</dbReference>
<dbReference type="PANTHER" id="PTHR43547:SF2">
    <property type="entry name" value="HYBRID SIGNAL TRANSDUCTION HISTIDINE KINASE C"/>
    <property type="match status" value="1"/>
</dbReference>
<dbReference type="AlphaFoldDB" id="A0A934S4V9"/>
<comment type="caution">
    <text evidence="6">The sequence shown here is derived from an EMBL/GenBank/DDBJ whole genome shotgun (WGS) entry which is preliminary data.</text>
</comment>
<reference evidence="6" key="1">
    <citation type="submission" date="2021-01" db="EMBL/GenBank/DDBJ databases">
        <title>Modified the classification status of verrucomicrobia.</title>
        <authorList>
            <person name="Feng X."/>
        </authorList>
    </citation>
    <scope>NUCLEOTIDE SEQUENCE</scope>
    <source>
        <strain evidence="6">KCTC 13126</strain>
    </source>
</reference>
<comment type="catalytic activity">
    <reaction evidence="1">
        <text>ATP + protein L-histidine = ADP + protein N-phospho-L-histidine.</text>
        <dbReference type="EC" id="2.7.13.3"/>
    </reaction>
</comment>
<keyword evidence="7" id="KW-1185">Reference proteome</keyword>
<keyword evidence="3" id="KW-0597">Phosphoprotein</keyword>
<dbReference type="SMART" id="SM00387">
    <property type="entry name" value="HATPase_c"/>
    <property type="match status" value="1"/>
</dbReference>
<dbReference type="InterPro" id="IPR015943">
    <property type="entry name" value="WD40/YVTN_repeat-like_dom_sf"/>
</dbReference>
<dbReference type="InterPro" id="IPR004358">
    <property type="entry name" value="Sig_transdc_His_kin-like_C"/>
</dbReference>
<dbReference type="InterPro" id="IPR011123">
    <property type="entry name" value="Y_Y_Y"/>
</dbReference>
<dbReference type="InterPro" id="IPR036890">
    <property type="entry name" value="HATPase_C_sf"/>
</dbReference>
<dbReference type="InterPro" id="IPR013783">
    <property type="entry name" value="Ig-like_fold"/>
</dbReference>
<gene>
    <name evidence="6" type="ORF">JIN87_19265</name>
</gene>
<dbReference type="RefSeq" id="WP_200357247.1">
    <property type="nucleotide sequence ID" value="NZ_JAENIL010000039.1"/>
</dbReference>
<proteinExistence type="predicted"/>
<dbReference type="SUPFAM" id="SSF63829">
    <property type="entry name" value="Calcium-dependent phosphotriesterase"/>
    <property type="match status" value="1"/>
</dbReference>
<dbReference type="SUPFAM" id="SSF47384">
    <property type="entry name" value="Homodimeric domain of signal transducing histidine kinase"/>
    <property type="match status" value="1"/>
</dbReference>
<protein>
    <recommendedName>
        <fullName evidence="2">histidine kinase</fullName>
        <ecNumber evidence="2">2.7.13.3</ecNumber>
    </recommendedName>
</protein>